<dbReference type="AlphaFoldDB" id="A0A0P9D1R3"/>
<feature type="transmembrane region" description="Helical" evidence="1">
    <location>
        <begin position="155"/>
        <end position="172"/>
    </location>
</feature>
<keyword evidence="1" id="KW-0472">Membrane</keyword>
<feature type="transmembrane region" description="Helical" evidence="1">
    <location>
        <begin position="184"/>
        <end position="209"/>
    </location>
</feature>
<evidence type="ECO:0000313" key="3">
    <source>
        <dbReference type="Proteomes" id="UP000050509"/>
    </source>
</evidence>
<feature type="transmembrane region" description="Helical" evidence="1">
    <location>
        <begin position="229"/>
        <end position="247"/>
    </location>
</feature>
<feature type="transmembrane region" description="Helical" evidence="1">
    <location>
        <begin position="313"/>
        <end position="340"/>
    </location>
</feature>
<feature type="transmembrane region" description="Helical" evidence="1">
    <location>
        <begin position="360"/>
        <end position="380"/>
    </location>
</feature>
<keyword evidence="1" id="KW-1133">Transmembrane helix</keyword>
<dbReference type="EMBL" id="LJCR01000735">
    <property type="protein sequence ID" value="KPV51892.1"/>
    <property type="molecule type" value="Genomic_DNA"/>
</dbReference>
<reference evidence="2 3" key="1">
    <citation type="submission" date="2015-09" db="EMBL/GenBank/DDBJ databases">
        <title>Draft genome sequence of Kouleothrix aurantiaca JCM 19913.</title>
        <authorList>
            <person name="Hemp J."/>
        </authorList>
    </citation>
    <scope>NUCLEOTIDE SEQUENCE [LARGE SCALE GENOMIC DNA]</scope>
    <source>
        <strain evidence="2 3">COM-B</strain>
    </source>
</reference>
<protein>
    <recommendedName>
        <fullName evidence="4">Glycosyltransferase RgtA/B/C/D-like domain-containing protein</fullName>
    </recommendedName>
</protein>
<evidence type="ECO:0000256" key="1">
    <source>
        <dbReference type="SAM" id="Phobius"/>
    </source>
</evidence>
<proteinExistence type="predicted"/>
<evidence type="ECO:0000313" key="2">
    <source>
        <dbReference type="EMBL" id="KPV51892.1"/>
    </source>
</evidence>
<keyword evidence="1" id="KW-0812">Transmembrane</keyword>
<gene>
    <name evidence="2" type="ORF">SE17_18655</name>
</gene>
<evidence type="ECO:0008006" key="4">
    <source>
        <dbReference type="Google" id="ProtNLM"/>
    </source>
</evidence>
<accession>A0A0P9D1R3</accession>
<feature type="transmembrane region" description="Helical" evidence="1">
    <location>
        <begin position="21"/>
        <end position="41"/>
    </location>
</feature>
<organism evidence="2 3">
    <name type="scientific">Kouleothrix aurantiaca</name>
    <dbReference type="NCBI Taxonomy" id="186479"/>
    <lineage>
        <taxon>Bacteria</taxon>
        <taxon>Bacillati</taxon>
        <taxon>Chloroflexota</taxon>
        <taxon>Chloroflexia</taxon>
        <taxon>Chloroflexales</taxon>
        <taxon>Roseiflexineae</taxon>
        <taxon>Roseiflexaceae</taxon>
        <taxon>Kouleothrix</taxon>
    </lineage>
</organism>
<keyword evidence="3" id="KW-1185">Reference proteome</keyword>
<sequence length="485" mass="53059">MRTNTPAPTANPARHAARIGPTLDHVWLAAALLLIALRPLLTPIPPNDFWWHMATGRIIASTGAIPSVDSFSFTQAGQPFFNQGWLAQLLMYWLHQVGGVPLLLVVQSLVITLAYGLLLRLCIRRSGRLRLSVGLLLLVTLPLSFTNWIVRPQSYALPIFAAFLTIVTEYRLGMSRRLWLLPPLMALWVNIHGTFVLGLALIGLTFAGMLFERGENREGNGEAAGSRFAALRSLALWGALTAAAMLLNPRGLGVLTYVRNLLGSNSVTTLVTEWAPPTIRDLEGVIFFLFVMLCGAVLAYARRRPPLADMLLFGAFLWLALGASRNVVWFGMVATPLLIVQAASLGRERPPTRAFAGSPALHAALIGVLALLVLLALPWVKPALDLPPAVGALVSEDTPVAAVDFLRAQPDRPRRLFHTEAYGSYLIWAAPEQPVFVDTRIELYPFAQWRDYINLGQANNAAALLQKYDIDGLLLNAKQQAPLVA</sequence>
<name>A0A0P9D1R3_9CHLR</name>
<comment type="caution">
    <text evidence="2">The sequence shown here is derived from an EMBL/GenBank/DDBJ whole genome shotgun (WGS) entry which is preliminary data.</text>
</comment>
<feature type="transmembrane region" description="Helical" evidence="1">
    <location>
        <begin position="131"/>
        <end position="149"/>
    </location>
</feature>
<feature type="transmembrane region" description="Helical" evidence="1">
    <location>
        <begin position="284"/>
        <end position="301"/>
    </location>
</feature>
<feature type="transmembrane region" description="Helical" evidence="1">
    <location>
        <begin position="99"/>
        <end position="119"/>
    </location>
</feature>
<dbReference type="Proteomes" id="UP000050509">
    <property type="component" value="Unassembled WGS sequence"/>
</dbReference>
<feature type="non-terminal residue" evidence="2">
    <location>
        <position position="485"/>
    </location>
</feature>